<organism evidence="2 3">
    <name type="scientific">Burkholderia pseudomallei (strain 1710b)</name>
    <dbReference type="NCBI Taxonomy" id="320372"/>
    <lineage>
        <taxon>Bacteria</taxon>
        <taxon>Pseudomonadati</taxon>
        <taxon>Pseudomonadota</taxon>
        <taxon>Betaproteobacteria</taxon>
        <taxon>Burkholderiales</taxon>
        <taxon>Burkholderiaceae</taxon>
        <taxon>Burkholderia</taxon>
        <taxon>pseudomallei group</taxon>
    </lineage>
</organism>
<dbReference type="Proteomes" id="UP000002700">
    <property type="component" value="Chromosome I"/>
</dbReference>
<feature type="region of interest" description="Disordered" evidence="1">
    <location>
        <begin position="237"/>
        <end position="259"/>
    </location>
</feature>
<evidence type="ECO:0000256" key="1">
    <source>
        <dbReference type="SAM" id="MobiDB-lite"/>
    </source>
</evidence>
<dbReference type="EnsemblBacteria" id="ABA47803">
    <property type="protein sequence ID" value="ABA47803"/>
    <property type="gene ID" value="BURPS1710b_1156"/>
</dbReference>
<evidence type="ECO:0000313" key="2">
    <source>
        <dbReference type="EMBL" id="ABA47803.1"/>
    </source>
</evidence>
<dbReference type="HOGENOM" id="CLU_419018_0_0_4"/>
<dbReference type="AlphaFoldDB" id="Q3JV35"/>
<evidence type="ECO:0000313" key="3">
    <source>
        <dbReference type="Proteomes" id="UP000002700"/>
    </source>
</evidence>
<feature type="compositionally biased region" description="Basic and acidic residues" evidence="1">
    <location>
        <begin position="622"/>
        <end position="634"/>
    </location>
</feature>
<accession>Q3JV35</accession>
<dbReference type="EMBL" id="CP000124">
    <property type="protein sequence ID" value="ABA47803.1"/>
    <property type="molecule type" value="Genomic_DNA"/>
</dbReference>
<dbReference type="KEGG" id="bpm:BURPS1710b_1156"/>
<proteinExistence type="predicted"/>
<feature type="region of interest" description="Disordered" evidence="1">
    <location>
        <begin position="582"/>
        <end position="644"/>
    </location>
</feature>
<gene>
    <name evidence="2" type="ordered locus">BURPS1710b_1156</name>
</gene>
<name>Q3JV35_BURP1</name>
<reference evidence="2 3" key="1">
    <citation type="submission" date="2005-09" db="EMBL/GenBank/DDBJ databases">
        <authorList>
            <person name="Woods D.E."/>
            <person name="Nierman W.C."/>
        </authorList>
    </citation>
    <scope>NUCLEOTIDE SEQUENCE [LARGE SCALE GENOMIC DNA]</scope>
    <source>
        <strain evidence="2 3">1710b</strain>
    </source>
</reference>
<protein>
    <submittedName>
        <fullName evidence="2">Uncharacterized protein</fullName>
    </submittedName>
</protein>
<feature type="compositionally biased region" description="Basic and acidic residues" evidence="1">
    <location>
        <begin position="582"/>
        <end position="610"/>
    </location>
</feature>
<sequence>MLARPDEHRVDLFFVARIERFEHRHEAPRVEVRVDVKAREPREPEPGDGCFADALVVAEQQVAGRRQQTLAFLRDERPSLRVAAQADAVVAVEVVGRCRHAVALEIRRRADDDHPAAAEFAHHEPRIVERARADRDVAALVERIDERIRQHDVERDVRIAALELRQERHQMMLAERHVRIDPHAPLRSRAVRRFALGVGDVLENAHAALVKRGAFGRELQLARRAIQQAHAEPRLEPLNELADRRRRHVEPSSRRRESARLDHLNEDGHLGETIDLAHGRFDEIWNGVNPSISATCFRTRGIFRFPHSAILIAASPIVYRTSRQPYWRFVARRTSRTSAPGRACASWLRREAAAASGFAHRVDERGAGGRRPMRECVEARGGQRGQRVVGAAFAQAVAQLAARDDGEREPRERRRYAARHAAAFERDPKRPQRAVQRGERRLAIHARLRKERERQRVVCVEHGVGRERPHERFFPQQLAGFVVEAAAVLAEHDVEPARGLLPQQFRGDANLQFDRRARMQPAERVQHLRQPRAGEILRRADAQPAMQRRAAQPRTRLALHLDDVARVRIERLARLREFDAPRRAGEQHRARRLLEPLDVPADGRRREREPFGGGREAAAVGDFEKGAQQHDVERHRRRIRRGVHAGPQFDEIFE</sequence>